<keyword evidence="2" id="KW-0472">Membrane</keyword>
<accession>A0A2U1F982</accession>
<evidence type="ECO:0008006" key="5">
    <source>
        <dbReference type="Google" id="ProtNLM"/>
    </source>
</evidence>
<dbReference type="Proteomes" id="UP000245639">
    <property type="component" value="Unassembled WGS sequence"/>
</dbReference>
<evidence type="ECO:0000256" key="2">
    <source>
        <dbReference type="SAM" id="Phobius"/>
    </source>
</evidence>
<comment type="caution">
    <text evidence="3">The sequence shown here is derived from an EMBL/GenBank/DDBJ whole genome shotgun (WGS) entry which is preliminary data.</text>
</comment>
<reference evidence="3 4" key="1">
    <citation type="submission" date="2018-04" db="EMBL/GenBank/DDBJ databases">
        <title>Genomic Encyclopedia of Type Strains, Phase IV (KMG-IV): sequencing the most valuable type-strain genomes for metagenomic binning, comparative biology and taxonomic classification.</title>
        <authorList>
            <person name="Goeker M."/>
        </authorList>
    </citation>
    <scope>NUCLEOTIDE SEQUENCE [LARGE SCALE GENOMIC DNA]</scope>
    <source>
        <strain evidence="3 4">DSM 45771</strain>
    </source>
</reference>
<evidence type="ECO:0000313" key="4">
    <source>
        <dbReference type="Proteomes" id="UP000245639"/>
    </source>
</evidence>
<proteinExistence type="predicted"/>
<feature type="region of interest" description="Disordered" evidence="1">
    <location>
        <begin position="1"/>
        <end position="20"/>
    </location>
</feature>
<keyword evidence="2" id="KW-1133">Transmembrane helix</keyword>
<feature type="transmembrane region" description="Helical" evidence="2">
    <location>
        <begin position="30"/>
        <end position="47"/>
    </location>
</feature>
<feature type="transmembrane region" description="Helical" evidence="2">
    <location>
        <begin position="59"/>
        <end position="82"/>
    </location>
</feature>
<dbReference type="EMBL" id="QEKW01000008">
    <property type="protein sequence ID" value="PVZ08530.1"/>
    <property type="molecule type" value="Genomic_DNA"/>
</dbReference>
<keyword evidence="2" id="KW-0812">Transmembrane</keyword>
<name>A0A2U1F982_9PSEU</name>
<dbReference type="RefSeq" id="WP_116709236.1">
    <property type="nucleotide sequence ID" value="NZ_QEKW01000008.1"/>
</dbReference>
<gene>
    <name evidence="3" type="ORF">C8D89_108127</name>
</gene>
<sequence length="104" mass="11333">MDRRRSDGPGTTADHSAAARPLREPVRNPWLWVAMALVVLAGVPLYLPTGSIRPLVGGVPYWLLISVAATVAFSALTCWVCLRGWNLAEPAEEAARERDAEVRP</sequence>
<evidence type="ECO:0000256" key="1">
    <source>
        <dbReference type="SAM" id="MobiDB-lite"/>
    </source>
</evidence>
<protein>
    <recommendedName>
        <fullName evidence="5">DUF3311 domain-containing protein</fullName>
    </recommendedName>
</protein>
<dbReference type="OrthoDB" id="2112928at2"/>
<evidence type="ECO:0000313" key="3">
    <source>
        <dbReference type="EMBL" id="PVZ08530.1"/>
    </source>
</evidence>
<keyword evidence="4" id="KW-1185">Reference proteome</keyword>
<dbReference type="AlphaFoldDB" id="A0A2U1F982"/>
<organism evidence="3 4">
    <name type="scientific">Actinomycetospora cinnamomea</name>
    <dbReference type="NCBI Taxonomy" id="663609"/>
    <lineage>
        <taxon>Bacteria</taxon>
        <taxon>Bacillati</taxon>
        <taxon>Actinomycetota</taxon>
        <taxon>Actinomycetes</taxon>
        <taxon>Pseudonocardiales</taxon>
        <taxon>Pseudonocardiaceae</taxon>
        <taxon>Actinomycetospora</taxon>
    </lineage>
</organism>